<evidence type="ECO:0000256" key="2">
    <source>
        <dbReference type="ARBA" id="ARBA00004752"/>
    </source>
</evidence>
<evidence type="ECO:0000256" key="17">
    <source>
        <dbReference type="ARBA" id="ARBA00041185"/>
    </source>
</evidence>
<evidence type="ECO:0000256" key="13">
    <source>
        <dbReference type="ARBA" id="ARBA00023316"/>
    </source>
</evidence>
<dbReference type="PANTHER" id="PTHR30474:SF2">
    <property type="entry name" value="PEPTIDOGLYCAN GLYCOSYLTRANSFERASE FTSW-RELATED"/>
    <property type="match status" value="1"/>
</dbReference>
<keyword evidence="11 21" id="KW-0472">Membrane</keyword>
<dbReference type="NCBIfam" id="TIGR02614">
    <property type="entry name" value="ftsW"/>
    <property type="match status" value="1"/>
</dbReference>
<keyword evidence="8" id="KW-0133">Cell shape</keyword>
<evidence type="ECO:0000256" key="18">
    <source>
        <dbReference type="ARBA" id="ARBA00041418"/>
    </source>
</evidence>
<evidence type="ECO:0000256" key="4">
    <source>
        <dbReference type="ARBA" id="ARBA00022618"/>
    </source>
</evidence>
<feature type="transmembrane region" description="Helical" evidence="21">
    <location>
        <begin position="51"/>
        <end position="68"/>
    </location>
</feature>
<reference evidence="22 23" key="1">
    <citation type="journal article" date="2016" name="Nat. Commun.">
        <title>Thousands of microbial genomes shed light on interconnected biogeochemical processes in an aquifer system.</title>
        <authorList>
            <person name="Anantharaman K."/>
            <person name="Brown C.T."/>
            <person name="Hug L.A."/>
            <person name="Sharon I."/>
            <person name="Castelle C.J."/>
            <person name="Probst A.J."/>
            <person name="Thomas B.C."/>
            <person name="Singh A."/>
            <person name="Wilkins M.J."/>
            <person name="Karaoz U."/>
            <person name="Brodie E.L."/>
            <person name="Williams K.H."/>
            <person name="Hubbard S.S."/>
            <person name="Banfield J.F."/>
        </authorList>
    </citation>
    <scope>NUCLEOTIDE SEQUENCE [LARGE SCALE GENOMIC DNA]</scope>
</reference>
<dbReference type="AlphaFoldDB" id="A0A1F7UKF9"/>
<evidence type="ECO:0000256" key="16">
    <source>
        <dbReference type="ARBA" id="ARBA00038053"/>
    </source>
</evidence>
<evidence type="ECO:0000256" key="15">
    <source>
        <dbReference type="ARBA" id="ARBA00033270"/>
    </source>
</evidence>
<feature type="transmembrane region" description="Helical" evidence="21">
    <location>
        <begin position="187"/>
        <end position="207"/>
    </location>
</feature>
<gene>
    <name evidence="22" type="ORF">A3E39_03085</name>
</gene>
<comment type="pathway">
    <text evidence="2">Cell wall biogenesis; peptidoglycan biosynthesis.</text>
</comment>
<keyword evidence="3" id="KW-1003">Cell membrane</keyword>
<evidence type="ECO:0000256" key="3">
    <source>
        <dbReference type="ARBA" id="ARBA00022475"/>
    </source>
</evidence>
<keyword evidence="10 21" id="KW-1133">Transmembrane helix</keyword>
<dbReference type="InterPro" id="IPR001182">
    <property type="entry name" value="FtsW/RodA"/>
</dbReference>
<dbReference type="STRING" id="1802399.A3E39_03085"/>
<comment type="catalytic activity">
    <reaction evidence="20">
        <text>[GlcNAc-(1-&gt;4)-Mur2Ac(oyl-L-Ala-gamma-D-Glu-L-Lys-D-Ala-D-Ala)](n)-di-trans,octa-cis-undecaprenyl diphosphate + beta-D-GlcNAc-(1-&gt;4)-Mur2Ac(oyl-L-Ala-gamma-D-Glu-L-Lys-D-Ala-D-Ala)-di-trans,octa-cis-undecaprenyl diphosphate = [GlcNAc-(1-&gt;4)-Mur2Ac(oyl-L-Ala-gamma-D-Glu-L-Lys-D-Ala-D-Ala)](n+1)-di-trans,octa-cis-undecaprenyl diphosphate + di-trans,octa-cis-undecaprenyl diphosphate + H(+)</text>
        <dbReference type="Rhea" id="RHEA:23708"/>
        <dbReference type="Rhea" id="RHEA-COMP:9602"/>
        <dbReference type="Rhea" id="RHEA-COMP:9603"/>
        <dbReference type="ChEBI" id="CHEBI:15378"/>
        <dbReference type="ChEBI" id="CHEBI:58405"/>
        <dbReference type="ChEBI" id="CHEBI:60033"/>
        <dbReference type="ChEBI" id="CHEBI:78435"/>
        <dbReference type="EC" id="2.4.99.28"/>
    </reaction>
</comment>
<dbReference type="EMBL" id="MGEH01000036">
    <property type="protein sequence ID" value="OGL78214.1"/>
    <property type="molecule type" value="Genomic_DNA"/>
</dbReference>
<feature type="transmembrane region" description="Helical" evidence="21">
    <location>
        <begin position="341"/>
        <end position="362"/>
    </location>
</feature>
<keyword evidence="13" id="KW-0961">Cell wall biogenesis/degradation</keyword>
<dbReference type="GO" id="GO:0071555">
    <property type="term" value="P:cell wall organization"/>
    <property type="evidence" value="ECO:0007669"/>
    <property type="project" value="UniProtKB-KW"/>
</dbReference>
<dbReference type="GO" id="GO:0008955">
    <property type="term" value="F:peptidoglycan glycosyltransferase activity"/>
    <property type="evidence" value="ECO:0007669"/>
    <property type="project" value="UniProtKB-EC"/>
</dbReference>
<comment type="similarity">
    <text evidence="16">Belongs to the SEDS family. FtsW subfamily.</text>
</comment>
<dbReference type="GO" id="GO:0015648">
    <property type="term" value="F:lipid-linked peptidoglycan transporter activity"/>
    <property type="evidence" value="ECO:0007669"/>
    <property type="project" value="TreeGrafter"/>
</dbReference>
<feature type="transmembrane region" description="Helical" evidence="21">
    <location>
        <begin position="307"/>
        <end position="329"/>
    </location>
</feature>
<dbReference type="GO" id="GO:0032153">
    <property type="term" value="C:cell division site"/>
    <property type="evidence" value="ECO:0007669"/>
    <property type="project" value="TreeGrafter"/>
</dbReference>
<dbReference type="Proteomes" id="UP000176603">
    <property type="component" value="Unassembled WGS sequence"/>
</dbReference>
<feature type="transmembrane region" description="Helical" evidence="21">
    <location>
        <begin position="275"/>
        <end position="295"/>
    </location>
</feature>
<keyword evidence="9" id="KW-0573">Peptidoglycan synthesis</keyword>
<dbReference type="InterPro" id="IPR013437">
    <property type="entry name" value="FtsW"/>
</dbReference>
<dbReference type="PANTHER" id="PTHR30474">
    <property type="entry name" value="CELL CYCLE PROTEIN"/>
    <property type="match status" value="1"/>
</dbReference>
<dbReference type="EC" id="2.4.99.28" evidence="19"/>
<evidence type="ECO:0000256" key="20">
    <source>
        <dbReference type="ARBA" id="ARBA00049902"/>
    </source>
</evidence>
<feature type="transmembrane region" description="Helical" evidence="21">
    <location>
        <begin position="116"/>
        <end position="133"/>
    </location>
</feature>
<keyword evidence="6" id="KW-0808">Transferase</keyword>
<evidence type="ECO:0000313" key="22">
    <source>
        <dbReference type="EMBL" id="OGL78214.1"/>
    </source>
</evidence>
<evidence type="ECO:0000313" key="23">
    <source>
        <dbReference type="Proteomes" id="UP000176603"/>
    </source>
</evidence>
<feature type="transmembrane region" description="Helical" evidence="21">
    <location>
        <begin position="12"/>
        <end position="31"/>
    </location>
</feature>
<evidence type="ECO:0000256" key="7">
    <source>
        <dbReference type="ARBA" id="ARBA00022692"/>
    </source>
</evidence>
<sequence>MRHRALRSQDRLLAGLIIGLSLFGLAMLLSASGPVAFQQYSDPLHFVRRQVLLGLLPGAMAFFILSRLDYRFLRTFAFPALVGSLILLVLVFIPGFGLKFGGSHSWLSLGSFSIQPSEFVKVAFLVYAAAWLSSRGETEGKSLQGSVSFLGALGAVVLLLVLQPDTGSMSVIAATSLLMYFMSGAPIVWFVTLGAAAAAGLFLLIKLTPYRAARFMTFLHPELDPQGVGYHINQAVLAVGSGGLFGLGYGQSRQKFLYLPEVQGDSIFAVLAEELGFVVTVLFLVAVVALVWRCFTIAREAPDRFGTYLAAGVGIWIGIQTFVNAASMIGLMPITGVTLPFVSYGNSATVSLFAALGIVASISRQTGRGTHDV</sequence>
<dbReference type="GO" id="GO:0008360">
    <property type="term" value="P:regulation of cell shape"/>
    <property type="evidence" value="ECO:0007669"/>
    <property type="project" value="UniProtKB-KW"/>
</dbReference>
<dbReference type="GO" id="GO:0005886">
    <property type="term" value="C:plasma membrane"/>
    <property type="evidence" value="ECO:0007669"/>
    <property type="project" value="UniProtKB-SubCell"/>
</dbReference>
<name>A0A1F7UKF9_9BACT</name>
<proteinExistence type="inferred from homology"/>
<organism evidence="22 23">
    <name type="scientific">Candidatus Uhrbacteria bacterium RIFCSPHIGHO2_12_FULL_60_25</name>
    <dbReference type="NCBI Taxonomy" id="1802399"/>
    <lineage>
        <taxon>Bacteria</taxon>
        <taxon>Candidatus Uhriibacteriota</taxon>
    </lineage>
</organism>
<feature type="transmembrane region" description="Helical" evidence="21">
    <location>
        <begin position="75"/>
        <end position="96"/>
    </location>
</feature>
<dbReference type="GO" id="GO:0051301">
    <property type="term" value="P:cell division"/>
    <property type="evidence" value="ECO:0007669"/>
    <property type="project" value="UniProtKB-KW"/>
</dbReference>
<keyword evidence="7 21" id="KW-0812">Transmembrane</keyword>
<evidence type="ECO:0000256" key="9">
    <source>
        <dbReference type="ARBA" id="ARBA00022984"/>
    </source>
</evidence>
<dbReference type="GO" id="GO:0009252">
    <property type="term" value="P:peptidoglycan biosynthetic process"/>
    <property type="evidence" value="ECO:0007669"/>
    <property type="project" value="UniProtKB-KW"/>
</dbReference>
<comment type="subcellular location">
    <subcellularLocation>
        <location evidence="1">Cell membrane</location>
        <topology evidence="1">Multi-pass membrane protein</topology>
    </subcellularLocation>
</comment>
<evidence type="ECO:0000256" key="8">
    <source>
        <dbReference type="ARBA" id="ARBA00022960"/>
    </source>
</evidence>
<comment type="caution">
    <text evidence="22">The sequence shown here is derived from an EMBL/GenBank/DDBJ whole genome shotgun (WGS) entry which is preliminary data.</text>
</comment>
<keyword evidence="12" id="KW-0131">Cell cycle</keyword>
<evidence type="ECO:0000256" key="5">
    <source>
        <dbReference type="ARBA" id="ARBA00022676"/>
    </source>
</evidence>
<feature type="transmembrane region" description="Helical" evidence="21">
    <location>
        <begin position="228"/>
        <end position="249"/>
    </location>
</feature>
<evidence type="ECO:0000256" key="11">
    <source>
        <dbReference type="ARBA" id="ARBA00023136"/>
    </source>
</evidence>
<keyword evidence="4 22" id="KW-0132">Cell division</keyword>
<keyword evidence="5" id="KW-0328">Glycosyltransferase</keyword>
<evidence type="ECO:0000256" key="12">
    <source>
        <dbReference type="ARBA" id="ARBA00023306"/>
    </source>
</evidence>
<accession>A0A1F7UKF9</accession>
<evidence type="ECO:0000256" key="1">
    <source>
        <dbReference type="ARBA" id="ARBA00004651"/>
    </source>
</evidence>
<evidence type="ECO:0000256" key="21">
    <source>
        <dbReference type="SAM" id="Phobius"/>
    </source>
</evidence>
<dbReference type="Pfam" id="PF01098">
    <property type="entry name" value="FTSW_RODA_SPOVE"/>
    <property type="match status" value="1"/>
</dbReference>
<evidence type="ECO:0000256" key="6">
    <source>
        <dbReference type="ARBA" id="ARBA00022679"/>
    </source>
</evidence>
<feature type="transmembrane region" description="Helical" evidence="21">
    <location>
        <begin position="145"/>
        <end position="162"/>
    </location>
</feature>
<evidence type="ECO:0000256" key="14">
    <source>
        <dbReference type="ARBA" id="ARBA00032370"/>
    </source>
</evidence>
<evidence type="ECO:0000256" key="19">
    <source>
        <dbReference type="ARBA" id="ARBA00044770"/>
    </source>
</evidence>
<protein>
    <recommendedName>
        <fullName evidence="17">Probable peptidoglycan glycosyltransferase FtsW</fullName>
        <ecNumber evidence="19">2.4.99.28</ecNumber>
    </recommendedName>
    <alternativeName>
        <fullName evidence="18">Cell division protein FtsW</fullName>
    </alternativeName>
    <alternativeName>
        <fullName evidence="15">Cell wall polymerase</fullName>
    </alternativeName>
    <alternativeName>
        <fullName evidence="14">Peptidoglycan polymerase</fullName>
    </alternativeName>
</protein>
<evidence type="ECO:0000256" key="10">
    <source>
        <dbReference type="ARBA" id="ARBA00022989"/>
    </source>
</evidence>